<proteinExistence type="predicted"/>
<feature type="region of interest" description="Disordered" evidence="1">
    <location>
        <begin position="48"/>
        <end position="111"/>
    </location>
</feature>
<evidence type="ECO:0000313" key="2">
    <source>
        <dbReference type="EMBL" id="KAF2646864.1"/>
    </source>
</evidence>
<name>A0A6A6SL10_9PLEO</name>
<dbReference type="Proteomes" id="UP000799753">
    <property type="component" value="Unassembled WGS sequence"/>
</dbReference>
<evidence type="ECO:0000313" key="3">
    <source>
        <dbReference type="Proteomes" id="UP000799753"/>
    </source>
</evidence>
<dbReference type="AlphaFoldDB" id="A0A6A6SL10"/>
<feature type="compositionally biased region" description="Basic and acidic residues" evidence="1">
    <location>
        <begin position="91"/>
        <end position="102"/>
    </location>
</feature>
<organism evidence="2 3">
    <name type="scientific">Massarina eburnea CBS 473.64</name>
    <dbReference type="NCBI Taxonomy" id="1395130"/>
    <lineage>
        <taxon>Eukaryota</taxon>
        <taxon>Fungi</taxon>
        <taxon>Dikarya</taxon>
        <taxon>Ascomycota</taxon>
        <taxon>Pezizomycotina</taxon>
        <taxon>Dothideomycetes</taxon>
        <taxon>Pleosporomycetidae</taxon>
        <taxon>Pleosporales</taxon>
        <taxon>Massarineae</taxon>
        <taxon>Massarinaceae</taxon>
        <taxon>Massarina</taxon>
    </lineage>
</organism>
<feature type="compositionally biased region" description="Polar residues" evidence="1">
    <location>
        <begin position="62"/>
        <end position="90"/>
    </location>
</feature>
<reference evidence="2" key="1">
    <citation type="journal article" date="2020" name="Stud. Mycol.">
        <title>101 Dothideomycetes genomes: a test case for predicting lifestyles and emergence of pathogens.</title>
        <authorList>
            <person name="Haridas S."/>
            <person name="Albert R."/>
            <person name="Binder M."/>
            <person name="Bloem J."/>
            <person name="Labutti K."/>
            <person name="Salamov A."/>
            <person name="Andreopoulos B."/>
            <person name="Baker S."/>
            <person name="Barry K."/>
            <person name="Bills G."/>
            <person name="Bluhm B."/>
            <person name="Cannon C."/>
            <person name="Castanera R."/>
            <person name="Culley D."/>
            <person name="Daum C."/>
            <person name="Ezra D."/>
            <person name="Gonzalez J."/>
            <person name="Henrissat B."/>
            <person name="Kuo A."/>
            <person name="Liang C."/>
            <person name="Lipzen A."/>
            <person name="Lutzoni F."/>
            <person name="Magnuson J."/>
            <person name="Mondo S."/>
            <person name="Nolan M."/>
            <person name="Ohm R."/>
            <person name="Pangilinan J."/>
            <person name="Park H.-J."/>
            <person name="Ramirez L."/>
            <person name="Alfaro M."/>
            <person name="Sun H."/>
            <person name="Tritt A."/>
            <person name="Yoshinaga Y."/>
            <person name="Zwiers L.-H."/>
            <person name="Turgeon B."/>
            <person name="Goodwin S."/>
            <person name="Spatafora J."/>
            <person name="Crous P."/>
            <person name="Grigoriev I."/>
        </authorList>
    </citation>
    <scope>NUCLEOTIDE SEQUENCE</scope>
    <source>
        <strain evidence="2">CBS 473.64</strain>
    </source>
</reference>
<evidence type="ECO:0000256" key="1">
    <source>
        <dbReference type="SAM" id="MobiDB-lite"/>
    </source>
</evidence>
<sequence length="111" mass="12330">MYGTEIPQDIIQRSFLRTSDQPRPLVPLSLAIHSSIMLVMSFLRRKLSNSPSVNPRLPSPHSPTSSSVRNPGPTTNLTSQAICPGSNQPEDYSRKKMKEMSKTRHVGGLCR</sequence>
<keyword evidence="3" id="KW-1185">Reference proteome</keyword>
<gene>
    <name evidence="2" type="ORF">P280DRAFT_20293</name>
</gene>
<protein>
    <submittedName>
        <fullName evidence="2">Uncharacterized protein</fullName>
    </submittedName>
</protein>
<dbReference type="EMBL" id="MU006776">
    <property type="protein sequence ID" value="KAF2646864.1"/>
    <property type="molecule type" value="Genomic_DNA"/>
</dbReference>
<accession>A0A6A6SL10</accession>